<reference evidence="5 6" key="1">
    <citation type="submission" date="2018-02" db="EMBL/GenBank/DDBJ databases">
        <title>8 Nocardia nova and 1 Nocardia cyriacigeorgica strain used for evolution to TMP-SMX.</title>
        <authorList>
            <person name="Mehta H."/>
            <person name="Weng J."/>
            <person name="Shamoo Y."/>
        </authorList>
    </citation>
    <scope>NUCLEOTIDE SEQUENCE [LARGE SCALE GENOMIC DNA]</scope>
    <source>
        <strain evidence="5 6">BAA2227</strain>
    </source>
</reference>
<dbReference type="RefSeq" id="WP_104363434.1">
    <property type="nucleotide sequence ID" value="NZ_JBITKZ010000008.1"/>
</dbReference>
<dbReference type="Proteomes" id="UP000238356">
    <property type="component" value="Unassembled WGS sequence"/>
</dbReference>
<gene>
    <name evidence="5" type="ORF">C5F51_15500</name>
</gene>
<dbReference type="InterPro" id="IPR020845">
    <property type="entry name" value="AMP-binding_CS"/>
</dbReference>
<dbReference type="PROSITE" id="PS00455">
    <property type="entry name" value="AMP_BINDING"/>
    <property type="match status" value="1"/>
</dbReference>
<evidence type="ECO:0000259" key="4">
    <source>
        <dbReference type="Pfam" id="PF13193"/>
    </source>
</evidence>
<organism evidence="5 6">
    <name type="scientific">Nocardia nova</name>
    <dbReference type="NCBI Taxonomy" id="37330"/>
    <lineage>
        <taxon>Bacteria</taxon>
        <taxon>Bacillati</taxon>
        <taxon>Actinomycetota</taxon>
        <taxon>Actinomycetes</taxon>
        <taxon>Mycobacteriales</taxon>
        <taxon>Nocardiaceae</taxon>
        <taxon>Nocardia</taxon>
    </lineage>
</organism>
<dbReference type="InterPro" id="IPR000873">
    <property type="entry name" value="AMP-dep_synth/lig_dom"/>
</dbReference>
<dbReference type="PANTHER" id="PTHR43201">
    <property type="entry name" value="ACYL-COA SYNTHETASE"/>
    <property type="match status" value="1"/>
</dbReference>
<comment type="similarity">
    <text evidence="1">Belongs to the ATP-dependent AMP-binding enzyme family.</text>
</comment>
<evidence type="ECO:0000313" key="5">
    <source>
        <dbReference type="EMBL" id="PPJ28207.1"/>
    </source>
</evidence>
<dbReference type="SUPFAM" id="SSF56801">
    <property type="entry name" value="Acetyl-CoA synthetase-like"/>
    <property type="match status" value="1"/>
</dbReference>
<name>A0A2S6A6P9_9NOCA</name>
<comment type="caution">
    <text evidence="5">The sequence shown here is derived from an EMBL/GenBank/DDBJ whole genome shotgun (WGS) entry which is preliminary data.</text>
</comment>
<protein>
    <submittedName>
        <fullName evidence="5">Acyl-CoA synthetase</fullName>
    </submittedName>
</protein>
<dbReference type="InterPro" id="IPR045851">
    <property type="entry name" value="AMP-bd_C_sf"/>
</dbReference>
<keyword evidence="2" id="KW-0436">Ligase</keyword>
<evidence type="ECO:0000313" key="6">
    <source>
        <dbReference type="Proteomes" id="UP000238356"/>
    </source>
</evidence>
<dbReference type="Gene3D" id="3.40.50.12780">
    <property type="entry name" value="N-terminal domain of ligase-like"/>
    <property type="match status" value="1"/>
</dbReference>
<dbReference type="AlphaFoldDB" id="A0A2S6A6P9"/>
<proteinExistence type="inferred from homology"/>
<feature type="domain" description="AMP-dependent synthetase/ligase" evidence="3">
    <location>
        <begin position="7"/>
        <end position="360"/>
    </location>
</feature>
<evidence type="ECO:0000256" key="1">
    <source>
        <dbReference type="ARBA" id="ARBA00006432"/>
    </source>
</evidence>
<keyword evidence="6" id="KW-1185">Reference proteome</keyword>
<dbReference type="PANTHER" id="PTHR43201:SF5">
    <property type="entry name" value="MEDIUM-CHAIN ACYL-COA LIGASE ACSF2, MITOCHONDRIAL"/>
    <property type="match status" value="1"/>
</dbReference>
<accession>A0A2S6A6P9</accession>
<dbReference type="EMBL" id="PSZD01000008">
    <property type="protein sequence ID" value="PPJ28207.1"/>
    <property type="molecule type" value="Genomic_DNA"/>
</dbReference>
<dbReference type="InterPro" id="IPR042099">
    <property type="entry name" value="ANL_N_sf"/>
</dbReference>
<evidence type="ECO:0000259" key="3">
    <source>
        <dbReference type="Pfam" id="PF00501"/>
    </source>
</evidence>
<sequence>MYPGAYAQRPPDRPAVIMADTGETLTFAQLEDRSARLARLLYERGLRRGDNFALLSDNSPRYYEAYWAAQRSGLYVTAINHSLSPGEISYIVNDCGARIVIASAGKAAAAEAIIDSTPAVEGRLAFGGPIPGHTDFETELAETGAVPVPDDRVGGDMLYSSGTTGQPKAIKQPLPQRRLGEPGDPYVSIFGSAYGFDEETVYLCPAPLYHAAPFRFGGWVHALGGTVVVLPRFEPVAALEAIERFRVTHSQWVPTMFVRMLKLPQPDRERFDLASHRVAVHAAAPCSVEVKQAMIDWWGPILHEYYASTEGIGITMIDSDQWSRKPGSVGRAGMGALHICDDEGNELPVGEVGTIYFERETLPFTYHNDPEKTKAAQHPAHPNWTTSGDVGRVDDEGYLYLTDRKAFMIISGGVNIYPQEIENVLTLHPKVFDIAVIGLPDPEFGEQVKAVVEPAPGVQPRPELEAELIEFARERIAHFKVPRSVDFVARLPRTPTGKLQKAKLRASYLESRGPALGS</sequence>
<feature type="domain" description="AMP-binding enzyme C-terminal" evidence="4">
    <location>
        <begin position="420"/>
        <end position="498"/>
    </location>
</feature>
<dbReference type="FunFam" id="3.30.300.30:FF:000008">
    <property type="entry name" value="2,3-dihydroxybenzoate-AMP ligase"/>
    <property type="match status" value="1"/>
</dbReference>
<dbReference type="GO" id="GO:0006631">
    <property type="term" value="P:fatty acid metabolic process"/>
    <property type="evidence" value="ECO:0007669"/>
    <property type="project" value="TreeGrafter"/>
</dbReference>
<evidence type="ECO:0000256" key="2">
    <source>
        <dbReference type="ARBA" id="ARBA00022598"/>
    </source>
</evidence>
<dbReference type="Pfam" id="PF00501">
    <property type="entry name" value="AMP-binding"/>
    <property type="match status" value="1"/>
</dbReference>
<dbReference type="GO" id="GO:0031956">
    <property type="term" value="F:medium-chain fatty acid-CoA ligase activity"/>
    <property type="evidence" value="ECO:0007669"/>
    <property type="project" value="TreeGrafter"/>
</dbReference>
<dbReference type="Pfam" id="PF13193">
    <property type="entry name" value="AMP-binding_C"/>
    <property type="match status" value="1"/>
</dbReference>
<dbReference type="InterPro" id="IPR025110">
    <property type="entry name" value="AMP-bd_C"/>
</dbReference>
<dbReference type="Gene3D" id="3.30.300.30">
    <property type="match status" value="1"/>
</dbReference>